<comment type="caution">
    <text evidence="2">The sequence shown here is derived from an EMBL/GenBank/DDBJ whole genome shotgun (WGS) entry which is preliminary data.</text>
</comment>
<organism evidence="2 3">
    <name type="scientific">Lasiosphaeria ovina</name>
    <dbReference type="NCBI Taxonomy" id="92902"/>
    <lineage>
        <taxon>Eukaryota</taxon>
        <taxon>Fungi</taxon>
        <taxon>Dikarya</taxon>
        <taxon>Ascomycota</taxon>
        <taxon>Pezizomycotina</taxon>
        <taxon>Sordariomycetes</taxon>
        <taxon>Sordariomycetidae</taxon>
        <taxon>Sordariales</taxon>
        <taxon>Lasiosphaeriaceae</taxon>
        <taxon>Lasiosphaeria</taxon>
    </lineage>
</organism>
<evidence type="ECO:0000313" key="2">
    <source>
        <dbReference type="EMBL" id="KAK3373163.1"/>
    </source>
</evidence>
<dbReference type="SUPFAM" id="SSF56112">
    <property type="entry name" value="Protein kinase-like (PK-like)"/>
    <property type="match status" value="1"/>
</dbReference>
<dbReference type="AlphaFoldDB" id="A0AAE0KAD9"/>
<evidence type="ECO:0000256" key="1">
    <source>
        <dbReference type="SAM" id="MobiDB-lite"/>
    </source>
</evidence>
<dbReference type="Proteomes" id="UP001287356">
    <property type="component" value="Unassembled WGS sequence"/>
</dbReference>
<gene>
    <name evidence="2" type="ORF">B0T24DRAFT_666477</name>
</gene>
<proteinExistence type="predicted"/>
<name>A0AAE0KAD9_9PEZI</name>
<evidence type="ECO:0008006" key="4">
    <source>
        <dbReference type="Google" id="ProtNLM"/>
    </source>
</evidence>
<protein>
    <recommendedName>
        <fullName evidence="4">Protein kinase domain-containing protein</fullName>
    </recommendedName>
</protein>
<dbReference type="InterPro" id="IPR011009">
    <property type="entry name" value="Kinase-like_dom_sf"/>
</dbReference>
<dbReference type="EMBL" id="JAULSN010000004">
    <property type="protein sequence ID" value="KAK3373163.1"/>
    <property type="molecule type" value="Genomic_DNA"/>
</dbReference>
<keyword evidence="3" id="KW-1185">Reference proteome</keyword>
<reference evidence="2" key="1">
    <citation type="journal article" date="2023" name="Mol. Phylogenet. Evol.">
        <title>Genome-scale phylogeny and comparative genomics of the fungal order Sordariales.</title>
        <authorList>
            <person name="Hensen N."/>
            <person name="Bonometti L."/>
            <person name="Westerberg I."/>
            <person name="Brannstrom I.O."/>
            <person name="Guillou S."/>
            <person name="Cros-Aarteil S."/>
            <person name="Calhoun S."/>
            <person name="Haridas S."/>
            <person name="Kuo A."/>
            <person name="Mondo S."/>
            <person name="Pangilinan J."/>
            <person name="Riley R."/>
            <person name="LaButti K."/>
            <person name="Andreopoulos B."/>
            <person name="Lipzen A."/>
            <person name="Chen C."/>
            <person name="Yan M."/>
            <person name="Daum C."/>
            <person name="Ng V."/>
            <person name="Clum A."/>
            <person name="Steindorff A."/>
            <person name="Ohm R.A."/>
            <person name="Martin F."/>
            <person name="Silar P."/>
            <person name="Natvig D.O."/>
            <person name="Lalanne C."/>
            <person name="Gautier V."/>
            <person name="Ament-Velasquez S.L."/>
            <person name="Kruys A."/>
            <person name="Hutchinson M.I."/>
            <person name="Powell A.J."/>
            <person name="Barry K."/>
            <person name="Miller A.N."/>
            <person name="Grigoriev I.V."/>
            <person name="Debuchy R."/>
            <person name="Gladieux P."/>
            <person name="Hiltunen Thoren M."/>
            <person name="Johannesson H."/>
        </authorList>
    </citation>
    <scope>NUCLEOTIDE SEQUENCE</scope>
    <source>
        <strain evidence="2">CBS 958.72</strain>
    </source>
</reference>
<sequence>MAEKVSAVAVDLVIQHADTMAPNITGLVLNASGRVASKTAANTDGVERPPVSYHSDKTGYYVPLSDWTASAHNDLVEYEHDNDSGRPRERRRGAFKHYLDGFWGWQEANMHARMPCNANILPVDRLVLEEYLRQLMRAIDDLNFTHGIAHHNVAPRNLLVDAATDDVLLYDFSVAGNMGAQTRGFGRQRFTGELAKRNDAKGLVLTLHEIIKRDPSYQPPRPLQLQLLDEADLVGSPDKWMQNPDVCLDPARSARDYYDELMAWLAARRARTGAEKRPSHPIEWPEKPGAVAKQHVLLRPRACQKVRAARCEVEAPGHGSPGPLADVAGHGLSQNAVHMKRPGRKMQIHSFNTGRYADQAVEGLEEDKEAVAGVDWGGRLSASSRRSPDLDTAAIGPKRKKTPDTDTKLLEDEAPNSPGLTAKRTRRKSC</sequence>
<reference evidence="2" key="2">
    <citation type="submission" date="2023-06" db="EMBL/GenBank/DDBJ databases">
        <authorList>
            <consortium name="Lawrence Berkeley National Laboratory"/>
            <person name="Haridas S."/>
            <person name="Hensen N."/>
            <person name="Bonometti L."/>
            <person name="Westerberg I."/>
            <person name="Brannstrom I.O."/>
            <person name="Guillou S."/>
            <person name="Cros-Aarteil S."/>
            <person name="Calhoun S."/>
            <person name="Kuo A."/>
            <person name="Mondo S."/>
            <person name="Pangilinan J."/>
            <person name="Riley R."/>
            <person name="Labutti K."/>
            <person name="Andreopoulos B."/>
            <person name="Lipzen A."/>
            <person name="Chen C."/>
            <person name="Yanf M."/>
            <person name="Daum C."/>
            <person name="Ng V."/>
            <person name="Clum A."/>
            <person name="Steindorff A."/>
            <person name="Ohm R."/>
            <person name="Martin F."/>
            <person name="Silar P."/>
            <person name="Natvig D."/>
            <person name="Lalanne C."/>
            <person name="Gautier V."/>
            <person name="Ament-Velasquez S.L."/>
            <person name="Kruys A."/>
            <person name="Hutchinson M.I."/>
            <person name="Powell A.J."/>
            <person name="Barry K."/>
            <person name="Miller A.N."/>
            <person name="Grigoriev I.V."/>
            <person name="Debuchy R."/>
            <person name="Gladieux P."/>
            <person name="Thoren M.H."/>
            <person name="Johannesson H."/>
        </authorList>
    </citation>
    <scope>NUCLEOTIDE SEQUENCE</scope>
    <source>
        <strain evidence="2">CBS 958.72</strain>
    </source>
</reference>
<feature type="region of interest" description="Disordered" evidence="1">
    <location>
        <begin position="379"/>
        <end position="430"/>
    </location>
</feature>
<evidence type="ECO:0000313" key="3">
    <source>
        <dbReference type="Proteomes" id="UP001287356"/>
    </source>
</evidence>
<feature type="compositionally biased region" description="Basic and acidic residues" evidence="1">
    <location>
        <begin position="402"/>
        <end position="411"/>
    </location>
</feature>
<accession>A0AAE0KAD9</accession>
<dbReference type="Gene3D" id="1.10.510.10">
    <property type="entry name" value="Transferase(Phosphotransferase) domain 1"/>
    <property type="match status" value="1"/>
</dbReference>